<keyword evidence="2" id="KW-0274">FAD</keyword>
<dbReference type="InterPro" id="IPR002938">
    <property type="entry name" value="FAD-bd"/>
</dbReference>
<dbReference type="PANTHER" id="PTHR47178">
    <property type="entry name" value="MONOOXYGENASE, FAD-BINDING"/>
    <property type="match status" value="1"/>
</dbReference>
<comment type="caution">
    <text evidence="6">The sequence shown here is derived from an EMBL/GenBank/DDBJ whole genome shotgun (WGS) entry which is preliminary data.</text>
</comment>
<dbReference type="PANTHER" id="PTHR47178:SF6">
    <property type="entry name" value="FAD-BINDING DOMAIN-CONTAINING PROTEIN"/>
    <property type="match status" value="1"/>
</dbReference>
<organism evidence="6 7">
    <name type="scientific">Rhizophlyctis rosea</name>
    <dbReference type="NCBI Taxonomy" id="64517"/>
    <lineage>
        <taxon>Eukaryota</taxon>
        <taxon>Fungi</taxon>
        <taxon>Fungi incertae sedis</taxon>
        <taxon>Chytridiomycota</taxon>
        <taxon>Chytridiomycota incertae sedis</taxon>
        <taxon>Chytridiomycetes</taxon>
        <taxon>Rhizophlyctidales</taxon>
        <taxon>Rhizophlyctidaceae</taxon>
        <taxon>Rhizophlyctis</taxon>
    </lineage>
</organism>
<evidence type="ECO:0000256" key="1">
    <source>
        <dbReference type="ARBA" id="ARBA00022630"/>
    </source>
</evidence>
<dbReference type="Gene3D" id="3.50.50.60">
    <property type="entry name" value="FAD/NAD(P)-binding domain"/>
    <property type="match status" value="1"/>
</dbReference>
<dbReference type="GO" id="GO:0071949">
    <property type="term" value="F:FAD binding"/>
    <property type="evidence" value="ECO:0007669"/>
    <property type="project" value="InterPro"/>
</dbReference>
<evidence type="ECO:0000256" key="4">
    <source>
        <dbReference type="ARBA" id="ARBA00023033"/>
    </source>
</evidence>
<keyword evidence="4" id="KW-0503">Monooxygenase</keyword>
<dbReference type="AlphaFoldDB" id="A0AAD5SNJ0"/>
<reference evidence="6" key="1">
    <citation type="submission" date="2020-05" db="EMBL/GenBank/DDBJ databases">
        <title>Phylogenomic resolution of chytrid fungi.</title>
        <authorList>
            <person name="Stajich J.E."/>
            <person name="Amses K."/>
            <person name="Simmons R."/>
            <person name="Seto K."/>
            <person name="Myers J."/>
            <person name="Bonds A."/>
            <person name="Quandt C.A."/>
            <person name="Barry K."/>
            <person name="Liu P."/>
            <person name="Grigoriev I."/>
            <person name="Longcore J.E."/>
            <person name="James T.Y."/>
        </authorList>
    </citation>
    <scope>NUCLEOTIDE SEQUENCE</scope>
    <source>
        <strain evidence="6">JEL0318</strain>
    </source>
</reference>
<dbReference type="SUPFAM" id="SSF51905">
    <property type="entry name" value="FAD/NAD(P)-binding domain"/>
    <property type="match status" value="1"/>
</dbReference>
<evidence type="ECO:0000256" key="3">
    <source>
        <dbReference type="ARBA" id="ARBA00023002"/>
    </source>
</evidence>
<accession>A0AAD5SNJ0</accession>
<keyword evidence="7" id="KW-1185">Reference proteome</keyword>
<evidence type="ECO:0000313" key="6">
    <source>
        <dbReference type="EMBL" id="KAJ3054849.1"/>
    </source>
</evidence>
<gene>
    <name evidence="6" type="ORF">HK097_000655</name>
</gene>
<proteinExistence type="predicted"/>
<keyword evidence="1" id="KW-0285">Flavoprotein</keyword>
<dbReference type="Pfam" id="PF13450">
    <property type="entry name" value="NAD_binding_8"/>
    <property type="match status" value="1"/>
</dbReference>
<dbReference type="PRINTS" id="PR00420">
    <property type="entry name" value="RNGMNOXGNASE"/>
</dbReference>
<dbReference type="EMBL" id="JADGJD010000112">
    <property type="protein sequence ID" value="KAJ3054849.1"/>
    <property type="molecule type" value="Genomic_DNA"/>
</dbReference>
<dbReference type="Proteomes" id="UP001212841">
    <property type="component" value="Unassembled WGS sequence"/>
</dbReference>
<protein>
    <recommendedName>
        <fullName evidence="5">FAD-binding domain-containing protein</fullName>
    </recommendedName>
</protein>
<sequence>MSLPHPKRIAIIGGGIGGLALAHALRNTSYIVTVYERDAQAGAREQGYQIGINADGLKALMTAIPDLAWKDVFDVKYMTVGLKGTNAALETLMKFEAPPVSVDGEVPPVGTVSRVLLRHAMASLLLQNSHGNGQTAGILFDKTYASHQTIGDHVVATFEDGTDTGPVDILIGADGSRSRLRTHLFPQLSYSPLNILNIGASIPLSTLPSDSVLRATVTSPNGAYLVRSYSKHGSSMIFLMSHNVVTRVDEIALVVTKKLPEEEMVSFRTRIKEAADDKAKAIIVREEYIKALKEGNFHQELLDLSNTMPLESYVLHIPMECFSMSIPKGFTASLQPTRVVLLGDAAHATTTHAGLGANTALQDAVDLANAIKRALEDAAPATLPNIMQQYHVAMFKRGEKVIKASTFGSAANTMAGIGAHVRDGAMIFGNTLMTVYKGITGR</sequence>
<dbReference type="InterPro" id="IPR036188">
    <property type="entry name" value="FAD/NAD-bd_sf"/>
</dbReference>
<evidence type="ECO:0000256" key="2">
    <source>
        <dbReference type="ARBA" id="ARBA00022827"/>
    </source>
</evidence>
<dbReference type="GO" id="GO:0004497">
    <property type="term" value="F:monooxygenase activity"/>
    <property type="evidence" value="ECO:0007669"/>
    <property type="project" value="UniProtKB-KW"/>
</dbReference>
<dbReference type="Pfam" id="PF01494">
    <property type="entry name" value="FAD_binding_3"/>
    <property type="match status" value="1"/>
</dbReference>
<feature type="domain" description="FAD-binding" evidence="5">
    <location>
        <begin position="331"/>
        <end position="401"/>
    </location>
</feature>
<keyword evidence="3" id="KW-0560">Oxidoreductase</keyword>
<evidence type="ECO:0000259" key="5">
    <source>
        <dbReference type="Pfam" id="PF01494"/>
    </source>
</evidence>
<name>A0AAD5SNJ0_9FUNG</name>
<evidence type="ECO:0000313" key="7">
    <source>
        <dbReference type="Proteomes" id="UP001212841"/>
    </source>
</evidence>